<feature type="signal peptide" evidence="1">
    <location>
        <begin position="1"/>
        <end position="28"/>
    </location>
</feature>
<dbReference type="Proteomes" id="UP000783213">
    <property type="component" value="Unassembled WGS sequence"/>
</dbReference>
<evidence type="ECO:0000256" key="1">
    <source>
        <dbReference type="SAM" id="SignalP"/>
    </source>
</evidence>
<dbReference type="GeneID" id="62231203"/>
<evidence type="ECO:0000313" key="3">
    <source>
        <dbReference type="Proteomes" id="UP000783213"/>
    </source>
</evidence>
<protein>
    <recommendedName>
        <fullName evidence="4">Secreted protein</fullName>
    </recommendedName>
</protein>
<keyword evidence="1" id="KW-0732">Signal</keyword>
<dbReference type="RefSeq" id="XP_038811585.1">
    <property type="nucleotide sequence ID" value="XM_038952049.1"/>
</dbReference>
<organism evidence="2 3">
    <name type="scientific">Botrytis deweyae</name>
    <dbReference type="NCBI Taxonomy" id="2478750"/>
    <lineage>
        <taxon>Eukaryota</taxon>
        <taxon>Fungi</taxon>
        <taxon>Dikarya</taxon>
        <taxon>Ascomycota</taxon>
        <taxon>Pezizomycotina</taxon>
        <taxon>Leotiomycetes</taxon>
        <taxon>Helotiales</taxon>
        <taxon>Sclerotiniaceae</taxon>
        <taxon>Botrytis</taxon>
    </lineage>
</organism>
<keyword evidence="3" id="KW-1185">Reference proteome</keyword>
<feature type="chain" id="PRO_5045832034" description="Secreted protein" evidence="1">
    <location>
        <begin position="29"/>
        <end position="82"/>
    </location>
</feature>
<reference evidence="2 3" key="1">
    <citation type="journal article" date="2020" name="Genome Biol. Evol.">
        <title>Comparative genomics of Sclerotiniaceae.</title>
        <authorList>
            <person name="Valero Jimenez C.A."/>
            <person name="Steentjes M."/>
            <person name="Scholten O.E."/>
            <person name="Van Kan J.A.L."/>
        </authorList>
    </citation>
    <scope>NUCLEOTIDE SEQUENCE [LARGE SCALE GENOMIC DNA]</scope>
    <source>
        <strain evidence="2 3">B1</strain>
    </source>
</reference>
<accession>A0ABQ7IQV1</accession>
<dbReference type="EMBL" id="RCSX01000008">
    <property type="protein sequence ID" value="KAF7931693.1"/>
    <property type="molecule type" value="Genomic_DNA"/>
</dbReference>
<sequence length="82" mass="9239">MADMVFGWTHRRMASPFALALVRMLVLGLGTEMGMEDSYLTSESRSGVDRSNRELRYVAHGVRGAIICMVKRDGWMGLRCEV</sequence>
<evidence type="ECO:0008006" key="4">
    <source>
        <dbReference type="Google" id="ProtNLM"/>
    </source>
</evidence>
<gene>
    <name evidence="2" type="ORF">EAE98_004429</name>
</gene>
<proteinExistence type="predicted"/>
<evidence type="ECO:0000313" key="2">
    <source>
        <dbReference type="EMBL" id="KAF7931693.1"/>
    </source>
</evidence>
<comment type="caution">
    <text evidence="2">The sequence shown here is derived from an EMBL/GenBank/DDBJ whole genome shotgun (WGS) entry which is preliminary data.</text>
</comment>
<name>A0ABQ7IQV1_9HELO</name>